<proteinExistence type="predicted"/>
<evidence type="ECO:0000256" key="4">
    <source>
        <dbReference type="ARBA" id="ARBA00023136"/>
    </source>
</evidence>
<dbReference type="Pfam" id="PF13515">
    <property type="entry name" value="FUSC_2"/>
    <property type="match status" value="1"/>
</dbReference>
<dbReference type="EMBL" id="MIPT01000001">
    <property type="protein sequence ID" value="OHT22313.1"/>
    <property type="molecule type" value="Genomic_DNA"/>
</dbReference>
<evidence type="ECO:0000256" key="6">
    <source>
        <dbReference type="SAM" id="Phobius"/>
    </source>
</evidence>
<dbReference type="GO" id="GO:0016020">
    <property type="term" value="C:membrane"/>
    <property type="evidence" value="ECO:0007669"/>
    <property type="project" value="UniProtKB-SubCell"/>
</dbReference>
<evidence type="ECO:0000313" key="9">
    <source>
        <dbReference type="Proteomes" id="UP000179467"/>
    </source>
</evidence>
<dbReference type="AlphaFoldDB" id="A0A1S1HM53"/>
<gene>
    <name evidence="8" type="primary">mdtO</name>
    <name evidence="8" type="ORF">BHE75_04340</name>
</gene>
<keyword evidence="2 6" id="KW-0812">Transmembrane</keyword>
<evidence type="ECO:0000313" key="8">
    <source>
        <dbReference type="EMBL" id="OHT22313.1"/>
    </source>
</evidence>
<keyword evidence="3 6" id="KW-1133">Transmembrane helix</keyword>
<evidence type="ECO:0000256" key="5">
    <source>
        <dbReference type="SAM" id="MobiDB-lite"/>
    </source>
</evidence>
<feature type="transmembrane region" description="Helical" evidence="6">
    <location>
        <begin position="123"/>
        <end position="144"/>
    </location>
</feature>
<organism evidence="8 9">
    <name type="scientific">Edaphosphingomonas haloaromaticamans</name>
    <dbReference type="NCBI Taxonomy" id="653954"/>
    <lineage>
        <taxon>Bacteria</taxon>
        <taxon>Pseudomonadati</taxon>
        <taxon>Pseudomonadota</taxon>
        <taxon>Alphaproteobacteria</taxon>
        <taxon>Sphingomonadales</taxon>
        <taxon>Rhizorhabdaceae</taxon>
        <taxon>Edaphosphingomonas</taxon>
    </lineage>
</organism>
<dbReference type="InterPro" id="IPR049453">
    <property type="entry name" value="Memb_transporter_dom"/>
</dbReference>
<comment type="subcellular location">
    <subcellularLocation>
        <location evidence="1">Membrane</location>
        <topology evidence="1">Multi-pass membrane protein</topology>
    </subcellularLocation>
</comment>
<evidence type="ECO:0000256" key="1">
    <source>
        <dbReference type="ARBA" id="ARBA00004141"/>
    </source>
</evidence>
<sequence>MPAAEAFPAARPWADLLLRPSRERAELALRLASICALTTFATEYYGTFEPALTAYIAFFLNRPARTTSLILNVAFIVLISIILAIVLLIATFVADAPAWRVVAMVLGSIFFLFLASASKLRPIGAILAMIVAYGLDLLGFVPLGEIATRGLLYAWLFVGIPAGVSIVVNLLFAPAPRQAAERGIARRLRAAAAMLGASGEPAPAETEAFEHYRQAGVAEILEQIHLAGIERTLPAEIVPHYKAAAHGTAAILLLADAIRQEPAIPAAWRRDAAATLTAMASAFDQSGYPVGIEPPAPVEATGPHGDGPALIRDFNDVLARFATVPAEASPPPAQATPKAGFFLPDAFTNPGHLHYAFKTTAAAMVCYFLYVLLDWPGIHTCLITCYIVALPTAAETVEKLGLRILGCLVGGALGIAAIIWVIPAIDSIWGLLLVVFAGAFAGGWAAAGSPRIAYAGFQFAFAFFLCVIQGTGPAFDLTIARDRIIGILIGNVVTYLVFTRLWPVSISRRIEQGFAALLGQLAAMARAPVSARRTQAPVLAGQLAALRGDLALAGYEPEGVRPPPGWSSARHAALAAAAELEHPILLDGDARFWGRFAGRLDAIARRAAPPDGQPAGSPGPEPAGAALRPANRWQSQAVEQLLMLEKSLVARP</sequence>
<evidence type="ECO:0000256" key="3">
    <source>
        <dbReference type="ARBA" id="ARBA00022989"/>
    </source>
</evidence>
<dbReference type="RefSeq" id="WP_070935298.1">
    <property type="nucleotide sequence ID" value="NZ_MIPT01000001.1"/>
</dbReference>
<keyword evidence="9" id="KW-1185">Reference proteome</keyword>
<dbReference type="Proteomes" id="UP000179467">
    <property type="component" value="Unassembled WGS sequence"/>
</dbReference>
<feature type="transmembrane region" description="Helical" evidence="6">
    <location>
        <begin position="484"/>
        <end position="502"/>
    </location>
</feature>
<feature type="domain" description="Integral membrane bound transporter" evidence="7">
    <location>
        <begin position="365"/>
        <end position="496"/>
    </location>
</feature>
<feature type="transmembrane region" description="Helical" evidence="6">
    <location>
        <begin position="98"/>
        <end position="116"/>
    </location>
</feature>
<dbReference type="OrthoDB" id="105720at2"/>
<feature type="transmembrane region" description="Helical" evidence="6">
    <location>
        <begin position="401"/>
        <end position="421"/>
    </location>
</feature>
<feature type="transmembrane region" description="Helical" evidence="6">
    <location>
        <begin position="428"/>
        <end position="446"/>
    </location>
</feature>
<name>A0A1S1HM53_9SPHN</name>
<comment type="caution">
    <text evidence="8">The sequence shown here is derived from an EMBL/GenBank/DDBJ whole genome shotgun (WGS) entry which is preliminary data.</text>
</comment>
<feature type="transmembrane region" description="Helical" evidence="6">
    <location>
        <begin position="150"/>
        <end position="172"/>
    </location>
</feature>
<evidence type="ECO:0000259" key="7">
    <source>
        <dbReference type="Pfam" id="PF13515"/>
    </source>
</evidence>
<evidence type="ECO:0000256" key="2">
    <source>
        <dbReference type="ARBA" id="ARBA00022692"/>
    </source>
</evidence>
<feature type="region of interest" description="Disordered" evidence="5">
    <location>
        <begin position="607"/>
        <end position="631"/>
    </location>
</feature>
<feature type="transmembrane region" description="Helical" evidence="6">
    <location>
        <begin position="367"/>
        <end position="389"/>
    </location>
</feature>
<feature type="transmembrane region" description="Helical" evidence="6">
    <location>
        <begin position="69"/>
        <end position="92"/>
    </location>
</feature>
<protein>
    <submittedName>
        <fullName evidence="8">Multidrug resistance protein MdtO</fullName>
    </submittedName>
</protein>
<feature type="compositionally biased region" description="Low complexity" evidence="5">
    <location>
        <begin position="613"/>
        <end position="626"/>
    </location>
</feature>
<feature type="transmembrane region" description="Helical" evidence="6">
    <location>
        <begin position="452"/>
        <end position="472"/>
    </location>
</feature>
<accession>A0A1S1HM53</accession>
<keyword evidence="4 6" id="KW-0472">Membrane</keyword>
<reference evidence="8 9" key="1">
    <citation type="submission" date="2016-09" db="EMBL/GenBank/DDBJ databases">
        <title>Metabolic pathway, cell adaptation mechanisms and a novel monoxygenase revealed through proteogenomic-transcription analysis of a Sphingomonas haloaromaticamans strain degrading the fungicide ortho-phenylphenol.</title>
        <authorList>
            <person name="Perruchon C."/>
            <person name="Papadopoulou E.S."/>
            <person name="Rousidou C."/>
            <person name="Vasileiadis S."/>
            <person name="Tanou G."/>
            <person name="Amoutzias G."/>
            <person name="Molassiotis A."/>
            <person name="Karpouzas D.G."/>
        </authorList>
    </citation>
    <scope>NUCLEOTIDE SEQUENCE [LARGE SCALE GENOMIC DNA]</scope>
    <source>
        <strain evidence="8 9">P3</strain>
    </source>
</reference>